<name>X1QZB1_9ZZZZ</name>
<organism evidence="1">
    <name type="scientific">marine sediment metagenome</name>
    <dbReference type="NCBI Taxonomy" id="412755"/>
    <lineage>
        <taxon>unclassified sequences</taxon>
        <taxon>metagenomes</taxon>
        <taxon>ecological metagenomes</taxon>
    </lineage>
</organism>
<evidence type="ECO:0000313" key="1">
    <source>
        <dbReference type="EMBL" id="GAI73598.1"/>
    </source>
</evidence>
<dbReference type="AlphaFoldDB" id="X1QZB1"/>
<proteinExistence type="predicted"/>
<gene>
    <name evidence="1" type="ORF">S12H4_22093</name>
</gene>
<protein>
    <submittedName>
        <fullName evidence="1">Uncharacterized protein</fullName>
    </submittedName>
</protein>
<sequence>MESVSCPFCDQKAYSASFGAGKIKCSFCGREFFIGYDEVRQLWIAIDPDSPIQAMFIRKAKGNEEK</sequence>
<comment type="caution">
    <text evidence="1">The sequence shown here is derived from an EMBL/GenBank/DDBJ whole genome shotgun (WGS) entry which is preliminary data.</text>
</comment>
<accession>X1QZB1</accession>
<reference evidence="1" key="1">
    <citation type="journal article" date="2014" name="Front. Microbiol.">
        <title>High frequency of phylogenetically diverse reductive dehalogenase-homologous genes in deep subseafloor sedimentary metagenomes.</title>
        <authorList>
            <person name="Kawai M."/>
            <person name="Futagami T."/>
            <person name="Toyoda A."/>
            <person name="Takaki Y."/>
            <person name="Nishi S."/>
            <person name="Hori S."/>
            <person name="Arai W."/>
            <person name="Tsubouchi T."/>
            <person name="Morono Y."/>
            <person name="Uchiyama I."/>
            <person name="Ito T."/>
            <person name="Fujiyama A."/>
            <person name="Inagaki F."/>
            <person name="Takami H."/>
        </authorList>
    </citation>
    <scope>NUCLEOTIDE SEQUENCE</scope>
    <source>
        <strain evidence="1">Expedition CK06-06</strain>
    </source>
</reference>
<dbReference type="EMBL" id="BARW01011460">
    <property type="protein sequence ID" value="GAI73598.1"/>
    <property type="molecule type" value="Genomic_DNA"/>
</dbReference>